<dbReference type="InterPro" id="IPR023346">
    <property type="entry name" value="Lysozyme-like_dom_sf"/>
</dbReference>
<evidence type="ECO:0000256" key="1">
    <source>
        <dbReference type="ARBA" id="ARBA00007734"/>
    </source>
</evidence>
<evidence type="ECO:0000313" key="5">
    <source>
        <dbReference type="Proteomes" id="UP000646745"/>
    </source>
</evidence>
<dbReference type="Pfam" id="PF01476">
    <property type="entry name" value="LysM"/>
    <property type="match status" value="1"/>
</dbReference>
<dbReference type="CDD" id="cd16894">
    <property type="entry name" value="MltD-like"/>
    <property type="match status" value="1"/>
</dbReference>
<feature type="signal peptide" evidence="2">
    <location>
        <begin position="1"/>
        <end position="27"/>
    </location>
</feature>
<dbReference type="EMBL" id="BMZI01000001">
    <property type="protein sequence ID" value="GHB08755.1"/>
    <property type="molecule type" value="Genomic_DNA"/>
</dbReference>
<comment type="similarity">
    <text evidence="1">Belongs to the transglycosylase Slt family.</text>
</comment>
<dbReference type="InterPro" id="IPR008258">
    <property type="entry name" value="Transglycosylase_SLT_dom_1"/>
</dbReference>
<dbReference type="SUPFAM" id="SSF53955">
    <property type="entry name" value="Lysozyme-like"/>
    <property type="match status" value="1"/>
</dbReference>
<feature type="chain" id="PRO_5046929786" description="LysM domain-containing protein" evidence="2">
    <location>
        <begin position="28"/>
        <end position="382"/>
    </location>
</feature>
<dbReference type="Gene3D" id="3.10.350.10">
    <property type="entry name" value="LysM domain"/>
    <property type="match status" value="1"/>
</dbReference>
<name>A0ABQ3DQM5_9GAMM</name>
<dbReference type="SMART" id="SM00257">
    <property type="entry name" value="LysM"/>
    <property type="match status" value="1"/>
</dbReference>
<dbReference type="RefSeq" id="WP_189442804.1">
    <property type="nucleotide sequence ID" value="NZ_BMZI01000001.1"/>
</dbReference>
<dbReference type="Gene3D" id="1.10.530.10">
    <property type="match status" value="1"/>
</dbReference>
<feature type="domain" description="LysM" evidence="3">
    <location>
        <begin position="330"/>
        <end position="373"/>
    </location>
</feature>
<dbReference type="Pfam" id="PF01464">
    <property type="entry name" value="SLT"/>
    <property type="match status" value="1"/>
</dbReference>
<dbReference type="SUPFAM" id="SSF54106">
    <property type="entry name" value="LysM domain"/>
    <property type="match status" value="1"/>
</dbReference>
<dbReference type="Proteomes" id="UP000646745">
    <property type="component" value="Unassembled WGS sequence"/>
</dbReference>
<accession>A0ABQ3DQM5</accession>
<dbReference type="PANTHER" id="PTHR37423:SF2">
    <property type="entry name" value="MEMBRANE-BOUND LYTIC MUREIN TRANSGLYCOSYLASE C"/>
    <property type="match status" value="1"/>
</dbReference>
<sequence>MTFRSRRRHVALGLAGSLLLSTLPLTAAANQPASSVPRQHTFWSALRLDERPAPDTWTRLRKGFALSHETANPRVQEWLEWYREHPRHVERIAAQSRPWLRWVTRQLEADHLPTEIALLPFIESGYNPAATNPGGAAGLWQFMPGTGDAMGLSRTDWYDGRHDVMAATKAAASYIQQLASRWYDGDLLLALAAYNAGAGTVNTARDVAANRGEPIDYWHLRLPAETMAYVPRLLALSEVIDEPEQYGIALPSIPDDAQFVKVATDGPLTLSLAAELAGVSEQTLRSLNPGFKRASTRPRQDASILVPIAAKQRFLANLETLPAAERTVMNRYVVRRGDTLSAIAARFGASVGEIRRENTLKGDVIRIGQTLSVPAQALAQND</sequence>
<protein>
    <recommendedName>
        <fullName evidence="3">LysM domain-containing protein</fullName>
    </recommendedName>
</protein>
<dbReference type="CDD" id="cd00118">
    <property type="entry name" value="LysM"/>
    <property type="match status" value="1"/>
</dbReference>
<comment type="caution">
    <text evidence="4">The sequence shown here is derived from an EMBL/GenBank/DDBJ whole genome shotgun (WGS) entry which is preliminary data.</text>
</comment>
<gene>
    <name evidence="4" type="ORF">GCM10009038_02840</name>
</gene>
<dbReference type="InterPro" id="IPR036779">
    <property type="entry name" value="LysM_dom_sf"/>
</dbReference>
<evidence type="ECO:0000259" key="3">
    <source>
        <dbReference type="PROSITE" id="PS51782"/>
    </source>
</evidence>
<dbReference type="PANTHER" id="PTHR37423">
    <property type="entry name" value="SOLUBLE LYTIC MUREIN TRANSGLYCOSYLASE-RELATED"/>
    <property type="match status" value="1"/>
</dbReference>
<dbReference type="InterPro" id="IPR018392">
    <property type="entry name" value="LysM"/>
</dbReference>
<evidence type="ECO:0000313" key="4">
    <source>
        <dbReference type="EMBL" id="GHB08755.1"/>
    </source>
</evidence>
<keyword evidence="2" id="KW-0732">Signal</keyword>
<proteinExistence type="inferred from homology"/>
<keyword evidence="5" id="KW-1185">Reference proteome</keyword>
<dbReference type="PROSITE" id="PS51782">
    <property type="entry name" value="LYSM"/>
    <property type="match status" value="1"/>
</dbReference>
<organism evidence="4 5">
    <name type="scientific">Salinicola rhizosphaerae</name>
    <dbReference type="NCBI Taxonomy" id="1443141"/>
    <lineage>
        <taxon>Bacteria</taxon>
        <taxon>Pseudomonadati</taxon>
        <taxon>Pseudomonadota</taxon>
        <taxon>Gammaproteobacteria</taxon>
        <taxon>Oceanospirillales</taxon>
        <taxon>Halomonadaceae</taxon>
        <taxon>Salinicola</taxon>
    </lineage>
</organism>
<evidence type="ECO:0000256" key="2">
    <source>
        <dbReference type="SAM" id="SignalP"/>
    </source>
</evidence>
<reference evidence="5" key="1">
    <citation type="journal article" date="2019" name="Int. J. Syst. Evol. Microbiol.">
        <title>The Global Catalogue of Microorganisms (GCM) 10K type strain sequencing project: providing services to taxonomists for standard genome sequencing and annotation.</title>
        <authorList>
            <consortium name="The Broad Institute Genomics Platform"/>
            <consortium name="The Broad Institute Genome Sequencing Center for Infectious Disease"/>
            <person name="Wu L."/>
            <person name="Ma J."/>
        </authorList>
    </citation>
    <scope>NUCLEOTIDE SEQUENCE [LARGE SCALE GENOMIC DNA]</scope>
    <source>
        <strain evidence="5">KCTC 32998</strain>
    </source>
</reference>